<gene>
    <name evidence="2" type="ORF">ABC228_12025</name>
</gene>
<comment type="caution">
    <text evidence="2">The sequence shown here is derived from an EMBL/GenBank/DDBJ whole genome shotgun (WGS) entry which is preliminary data.</text>
</comment>
<dbReference type="RefSeq" id="WP_345825387.1">
    <property type="nucleotide sequence ID" value="NZ_JBDIML010000003.1"/>
</dbReference>
<dbReference type="InterPro" id="IPR021257">
    <property type="entry name" value="DUF2809"/>
</dbReference>
<dbReference type="Pfam" id="PF10990">
    <property type="entry name" value="DUF2809"/>
    <property type="match status" value="1"/>
</dbReference>
<keyword evidence="1" id="KW-0812">Transmembrane</keyword>
<protein>
    <submittedName>
        <fullName evidence="2">DUF2809 domain-containing protein</fullName>
    </submittedName>
</protein>
<evidence type="ECO:0000313" key="2">
    <source>
        <dbReference type="EMBL" id="MEN2767921.1"/>
    </source>
</evidence>
<keyword evidence="1" id="KW-1133">Transmembrane helix</keyword>
<name>A0ABU9XI16_9BACI</name>
<evidence type="ECO:0000256" key="1">
    <source>
        <dbReference type="SAM" id="Phobius"/>
    </source>
</evidence>
<feature type="transmembrane region" description="Helical" evidence="1">
    <location>
        <begin position="30"/>
        <end position="52"/>
    </location>
</feature>
<proteinExistence type="predicted"/>
<keyword evidence="1" id="KW-0472">Membrane</keyword>
<evidence type="ECO:0000313" key="3">
    <source>
        <dbReference type="Proteomes" id="UP001444625"/>
    </source>
</evidence>
<dbReference type="EMBL" id="JBDIML010000003">
    <property type="protein sequence ID" value="MEN2767921.1"/>
    <property type="molecule type" value="Genomic_DNA"/>
</dbReference>
<organism evidence="2 3">
    <name type="scientific">Ornithinibacillus xuwenensis</name>
    <dbReference type="NCBI Taxonomy" id="3144668"/>
    <lineage>
        <taxon>Bacteria</taxon>
        <taxon>Bacillati</taxon>
        <taxon>Bacillota</taxon>
        <taxon>Bacilli</taxon>
        <taxon>Bacillales</taxon>
        <taxon>Bacillaceae</taxon>
        <taxon>Ornithinibacillus</taxon>
    </lineage>
</organism>
<sequence>MSYQQKRLVYFIVVVMMILFGLASRVYSHFLPFVIAENAGDILWAMMVYFGFRYLLVQGNMHTSLWVSLLFCFCIEFSQLYQANWINLIRNTIIGGLILGKGYLTVDLFRYTSGIVIAFFFDKLFHACSVKNTKKQS</sequence>
<feature type="transmembrane region" description="Helical" evidence="1">
    <location>
        <begin position="64"/>
        <end position="81"/>
    </location>
</feature>
<feature type="transmembrane region" description="Helical" evidence="1">
    <location>
        <begin position="108"/>
        <end position="125"/>
    </location>
</feature>
<feature type="transmembrane region" description="Helical" evidence="1">
    <location>
        <begin position="7"/>
        <end position="24"/>
    </location>
</feature>
<keyword evidence="3" id="KW-1185">Reference proteome</keyword>
<dbReference type="Proteomes" id="UP001444625">
    <property type="component" value="Unassembled WGS sequence"/>
</dbReference>
<reference evidence="2 3" key="1">
    <citation type="submission" date="2024-05" db="EMBL/GenBank/DDBJ databases">
        <authorList>
            <person name="Haq I."/>
            <person name="Ullah Z."/>
            <person name="Ahmad R."/>
            <person name="Li M."/>
            <person name="Tong Y."/>
        </authorList>
    </citation>
    <scope>NUCLEOTIDE SEQUENCE [LARGE SCALE GENOMIC DNA]</scope>
    <source>
        <strain evidence="2 3">16A2E</strain>
    </source>
</reference>
<accession>A0ABU9XI16</accession>